<feature type="transmembrane region" description="Helical" evidence="9">
    <location>
        <begin position="395"/>
        <end position="418"/>
    </location>
</feature>
<proteinExistence type="predicted"/>
<feature type="transmembrane region" description="Helical" evidence="9">
    <location>
        <begin position="206"/>
        <end position="226"/>
    </location>
</feature>
<evidence type="ECO:0000256" key="1">
    <source>
        <dbReference type="ARBA" id="ARBA00004651"/>
    </source>
</evidence>
<dbReference type="PANTHER" id="PTHR47019:SF1">
    <property type="entry name" value="LIPID II FLIPPASE MURJ"/>
    <property type="match status" value="1"/>
</dbReference>
<keyword evidence="2" id="KW-1003">Cell membrane</keyword>
<feature type="transmembrane region" description="Helical" evidence="9">
    <location>
        <begin position="60"/>
        <end position="82"/>
    </location>
</feature>
<feature type="region of interest" description="Disordered" evidence="8">
    <location>
        <begin position="538"/>
        <end position="571"/>
    </location>
</feature>
<evidence type="ECO:0000256" key="6">
    <source>
        <dbReference type="ARBA" id="ARBA00022989"/>
    </source>
</evidence>
<evidence type="ECO:0000313" key="11">
    <source>
        <dbReference type="Proteomes" id="UP000245683"/>
    </source>
</evidence>
<dbReference type="InterPro" id="IPR004268">
    <property type="entry name" value="MurJ"/>
</dbReference>
<gene>
    <name evidence="10" type="ORF">DLJ46_12085</name>
</gene>
<comment type="caution">
    <text evidence="10">The sequence shown here is derived from an EMBL/GenBank/DDBJ whole genome shotgun (WGS) entry which is preliminary data.</text>
</comment>
<feature type="transmembrane region" description="Helical" evidence="9">
    <location>
        <begin position="496"/>
        <end position="517"/>
    </location>
</feature>
<evidence type="ECO:0000256" key="2">
    <source>
        <dbReference type="ARBA" id="ARBA00022475"/>
    </source>
</evidence>
<dbReference type="GO" id="GO:0005886">
    <property type="term" value="C:plasma membrane"/>
    <property type="evidence" value="ECO:0007669"/>
    <property type="project" value="UniProtKB-SubCell"/>
</dbReference>
<feature type="transmembrane region" description="Helical" evidence="9">
    <location>
        <begin position="89"/>
        <end position="116"/>
    </location>
</feature>
<dbReference type="EMBL" id="QGSV01000161">
    <property type="protein sequence ID" value="PWU48383.1"/>
    <property type="molecule type" value="Genomic_DNA"/>
</dbReference>
<feature type="transmembrane region" description="Helical" evidence="9">
    <location>
        <begin position="165"/>
        <end position="186"/>
    </location>
</feature>
<feature type="transmembrane region" description="Helical" evidence="9">
    <location>
        <begin position="362"/>
        <end position="383"/>
    </location>
</feature>
<dbReference type="PRINTS" id="PR01806">
    <property type="entry name" value="VIRFACTRMVIN"/>
</dbReference>
<keyword evidence="6 9" id="KW-1133">Transmembrane helix</keyword>
<organism evidence="10 11">
    <name type="scientific">Micromonospora globispora</name>
    <dbReference type="NCBI Taxonomy" id="1450148"/>
    <lineage>
        <taxon>Bacteria</taxon>
        <taxon>Bacillati</taxon>
        <taxon>Actinomycetota</taxon>
        <taxon>Actinomycetes</taxon>
        <taxon>Micromonosporales</taxon>
        <taxon>Micromonosporaceae</taxon>
        <taxon>Micromonospora</taxon>
    </lineage>
</organism>
<dbReference type="InterPro" id="IPR051050">
    <property type="entry name" value="Lipid_II_flippase_MurJ/MviN"/>
</dbReference>
<dbReference type="GO" id="GO:0034204">
    <property type="term" value="P:lipid translocation"/>
    <property type="evidence" value="ECO:0007669"/>
    <property type="project" value="TreeGrafter"/>
</dbReference>
<dbReference type="PANTHER" id="PTHR47019">
    <property type="entry name" value="LIPID II FLIPPASE MURJ"/>
    <property type="match status" value="1"/>
</dbReference>
<feature type="transmembrane region" description="Helical" evidence="9">
    <location>
        <begin position="247"/>
        <end position="269"/>
    </location>
</feature>
<evidence type="ECO:0000256" key="3">
    <source>
        <dbReference type="ARBA" id="ARBA00022692"/>
    </source>
</evidence>
<accession>A0A317K8Y1</accession>
<feature type="transmembrane region" description="Helical" evidence="9">
    <location>
        <begin position="136"/>
        <end position="158"/>
    </location>
</feature>
<evidence type="ECO:0000256" key="8">
    <source>
        <dbReference type="SAM" id="MobiDB-lite"/>
    </source>
</evidence>
<evidence type="ECO:0000256" key="5">
    <source>
        <dbReference type="ARBA" id="ARBA00022984"/>
    </source>
</evidence>
<keyword evidence="4" id="KW-0133">Cell shape</keyword>
<feature type="transmembrane region" description="Helical" evidence="9">
    <location>
        <begin position="289"/>
        <end position="312"/>
    </location>
</feature>
<keyword evidence="5" id="KW-0573">Peptidoglycan synthesis</keyword>
<sequence>MKNPAPLAGTGRVAGAAALIAVLTVLSRLAGFGRTAVFTWTLAPTDLGGAYVVANNLPNFIFEIVAGGALASLVIPLLAGAVEAGDRRAVAATTGALLTWTLTLLVPLALLVALLADPLIGLLGDGLSLAQQQAGARMLRVFAPQLPLYGVGIVLTGVLQAHRRFAWPVIAPLLSSVTVIAVYLAFTGVEGRLAGVGEVSRGGELLLSGGTTLGVVVLSLSLLIPLRRLGLRLRPSFSFPADARARVGALAVAGLVTVTAQQIALIISLNQVTYGAKSNPGVYNLALTIYFLPWAVLAVPLAVAAYPTLAAARAAGDERAYRETLAPAVRGVVLFSLLGAAALVGTAVPVGHFFFAPEVADTAAAAIAGFAPGLLGYGLFAVLTRALYARGETRAATAATAVGWLTVPALALLFGHLLPLGDRVPAVALATSGGMLVLGALLVVAVRRSAGRAALAGVGRAGAAGLLAATLAGLGGTAASRWLVGLGDGTPTTSEALVQGMLSGAVVGALFLAVAWLTDERDVRPLLTAVLRRLGRRRPATGGTQEEQIPPERGDGKEQHQRPGLSAKREKRTEWEVRKYYPRRVSFALCPQTVT</sequence>
<keyword evidence="11" id="KW-1185">Reference proteome</keyword>
<comment type="subcellular location">
    <subcellularLocation>
        <location evidence="1">Cell membrane</location>
        <topology evidence="1">Multi-pass membrane protein</topology>
    </subcellularLocation>
</comment>
<protein>
    <submittedName>
        <fullName evidence="10">Virulence factor MviN</fullName>
    </submittedName>
</protein>
<feature type="transmembrane region" description="Helical" evidence="9">
    <location>
        <begin position="424"/>
        <end position="446"/>
    </location>
</feature>
<feature type="transmembrane region" description="Helical" evidence="9">
    <location>
        <begin position="12"/>
        <end position="30"/>
    </location>
</feature>
<reference evidence="11" key="1">
    <citation type="submission" date="2018-05" db="EMBL/GenBank/DDBJ databases">
        <title>Micromonospora globispora sp. nov. and Micromonospora rugosa sp. nov., isolated from marine sediment.</title>
        <authorList>
            <person name="Carro L."/>
            <person name="Aysel V."/>
            <person name="Cetin D."/>
            <person name="Igual J.M."/>
            <person name="Klenk H.-P."/>
            <person name="Trujillo M.E."/>
            <person name="Sahin N."/>
        </authorList>
    </citation>
    <scope>NUCLEOTIDE SEQUENCE [LARGE SCALE GENOMIC DNA]</scope>
    <source>
        <strain evidence="11">S2904</strain>
    </source>
</reference>
<evidence type="ECO:0000256" key="9">
    <source>
        <dbReference type="SAM" id="Phobius"/>
    </source>
</evidence>
<dbReference type="Pfam" id="PF03023">
    <property type="entry name" value="MurJ"/>
    <property type="match status" value="1"/>
</dbReference>
<dbReference type="OrthoDB" id="4350032at2"/>
<evidence type="ECO:0000256" key="7">
    <source>
        <dbReference type="ARBA" id="ARBA00023136"/>
    </source>
</evidence>
<evidence type="ECO:0000256" key="4">
    <source>
        <dbReference type="ARBA" id="ARBA00022960"/>
    </source>
</evidence>
<feature type="transmembrane region" description="Helical" evidence="9">
    <location>
        <begin position="458"/>
        <end position="484"/>
    </location>
</feature>
<keyword evidence="7 9" id="KW-0472">Membrane</keyword>
<feature type="transmembrane region" description="Helical" evidence="9">
    <location>
        <begin position="332"/>
        <end position="356"/>
    </location>
</feature>
<feature type="compositionally biased region" description="Basic and acidic residues" evidence="8">
    <location>
        <begin position="550"/>
        <end position="571"/>
    </location>
</feature>
<keyword evidence="3 9" id="KW-0812">Transmembrane</keyword>
<evidence type="ECO:0000313" key="10">
    <source>
        <dbReference type="EMBL" id="PWU48383.1"/>
    </source>
</evidence>
<name>A0A317K8Y1_9ACTN</name>
<dbReference type="GO" id="GO:0009252">
    <property type="term" value="P:peptidoglycan biosynthetic process"/>
    <property type="evidence" value="ECO:0007669"/>
    <property type="project" value="UniProtKB-KW"/>
</dbReference>
<dbReference type="GO" id="GO:0008360">
    <property type="term" value="P:regulation of cell shape"/>
    <property type="evidence" value="ECO:0007669"/>
    <property type="project" value="UniProtKB-KW"/>
</dbReference>
<dbReference type="Proteomes" id="UP000245683">
    <property type="component" value="Unassembled WGS sequence"/>
</dbReference>
<dbReference type="AlphaFoldDB" id="A0A317K8Y1"/>
<dbReference type="GO" id="GO:0015648">
    <property type="term" value="F:lipid-linked peptidoglycan transporter activity"/>
    <property type="evidence" value="ECO:0007669"/>
    <property type="project" value="TreeGrafter"/>
</dbReference>